<dbReference type="PANTHER" id="PTHR30387:SF2">
    <property type="entry name" value="MANNONATE DEHYDRATASE"/>
    <property type="match status" value="1"/>
</dbReference>
<dbReference type="PATRIC" id="fig|401562.3.peg.1388"/>
<dbReference type="Gene3D" id="3.20.20.150">
    <property type="entry name" value="Divalent-metal-dependent TIM barrel enzymes"/>
    <property type="match status" value="2"/>
</dbReference>
<comment type="similarity">
    <text evidence="4 9">Belongs to the mannonate dehydratase family.</text>
</comment>
<dbReference type="PIRSF" id="PIRSF016049">
    <property type="entry name" value="Man_dehyd"/>
    <property type="match status" value="1"/>
</dbReference>
<dbReference type="EMBL" id="LDPZ01000002">
    <property type="protein sequence ID" value="KTQ98591.1"/>
    <property type="molecule type" value="Genomic_DNA"/>
</dbReference>
<evidence type="ECO:0000256" key="4">
    <source>
        <dbReference type="ARBA" id="ARBA00007389"/>
    </source>
</evidence>
<comment type="cofactor">
    <cofactor evidence="9">
        <name>Fe(2+)</name>
        <dbReference type="ChEBI" id="CHEBI:29033"/>
    </cofactor>
    <cofactor evidence="9">
        <name>Mn(2+)</name>
        <dbReference type="ChEBI" id="CHEBI:29035"/>
    </cofactor>
</comment>
<dbReference type="SUPFAM" id="SSF51658">
    <property type="entry name" value="Xylose isomerase-like"/>
    <property type="match status" value="1"/>
</dbReference>
<proteinExistence type="inferred from homology"/>
<accession>A0A175RFZ7</accession>
<evidence type="ECO:0000256" key="2">
    <source>
        <dbReference type="ARBA" id="ARBA00002713"/>
    </source>
</evidence>
<dbReference type="AlphaFoldDB" id="A0A175RFZ7"/>
<organism evidence="10 11">
    <name type="scientific">Aureimonas ureilytica</name>
    <dbReference type="NCBI Taxonomy" id="401562"/>
    <lineage>
        <taxon>Bacteria</taxon>
        <taxon>Pseudomonadati</taxon>
        <taxon>Pseudomonadota</taxon>
        <taxon>Alphaproteobacteria</taxon>
        <taxon>Hyphomicrobiales</taxon>
        <taxon>Aurantimonadaceae</taxon>
        <taxon>Aureimonas</taxon>
    </lineage>
</organism>
<comment type="function">
    <text evidence="2 9">Catalyzes the dehydration of D-mannonate.</text>
</comment>
<comment type="pathway">
    <text evidence="3 9">Carbohydrate metabolism; pentose and glucuronate interconversion.</text>
</comment>
<gene>
    <name evidence="9" type="primary">uxuA</name>
    <name evidence="10" type="ORF">NS226_00765</name>
</gene>
<dbReference type="EC" id="4.2.1.8" evidence="5 9"/>
<sequence length="396" mass="43873">MKECFRWYGPSDPVPLAHIAQAGATGIVSALHGIYDGSPWPEDALLKHKATIEAAGLEWSVVESIPVHNSIKIGAPERDRYIGWYKDSLRAVARAGVSTVCYNFMPVLDWTRTELKHPMPNGALALRFDAVDFAAYDVFILKRPGAEGDYAPERVREAEARMADMTEERAARIERNLIAGLPASERQYDRALLLKALADYDGLTADDLHEHLAHFLREITPVAAECGLRLCIHPDDPAFSLFGLPRIVSTTADARRILAAADHEANGLTFCVGSYGTREENDLPAMVREFGPRIHFAHLRNVTREPDGSFHEADHLGGSSDMPAVIIALLDEQARRVAEGRADWQIPLRPDHGHLMADDLDKERINPGYSLIGRLRGLAEIRGVMQGVATERRLRA</sequence>
<evidence type="ECO:0000313" key="11">
    <source>
        <dbReference type="Proteomes" id="UP000078272"/>
    </source>
</evidence>
<dbReference type="InterPro" id="IPR004628">
    <property type="entry name" value="Man_deHydtase"/>
</dbReference>
<comment type="catalytic activity">
    <reaction evidence="1 9">
        <text>D-mannonate = 2-dehydro-3-deoxy-D-gluconate + H2O</text>
        <dbReference type="Rhea" id="RHEA:20097"/>
        <dbReference type="ChEBI" id="CHEBI:15377"/>
        <dbReference type="ChEBI" id="CHEBI:17767"/>
        <dbReference type="ChEBI" id="CHEBI:57990"/>
        <dbReference type="EC" id="4.2.1.8"/>
    </reaction>
</comment>
<evidence type="ECO:0000256" key="6">
    <source>
        <dbReference type="ARBA" id="ARBA00023004"/>
    </source>
</evidence>
<keyword evidence="6 9" id="KW-0408">Iron</keyword>
<dbReference type="NCBIfam" id="NF003027">
    <property type="entry name" value="PRK03906.1"/>
    <property type="match status" value="1"/>
</dbReference>
<evidence type="ECO:0000256" key="3">
    <source>
        <dbReference type="ARBA" id="ARBA00004892"/>
    </source>
</evidence>
<reference evidence="10 11" key="1">
    <citation type="journal article" date="2016" name="Front. Microbiol.">
        <title>Genomic Resource of Rice Seed Associated Bacteria.</title>
        <authorList>
            <person name="Midha S."/>
            <person name="Bansal K."/>
            <person name="Sharma S."/>
            <person name="Kumar N."/>
            <person name="Patil P.P."/>
            <person name="Chaudhry V."/>
            <person name="Patil P.B."/>
        </authorList>
    </citation>
    <scope>NUCLEOTIDE SEQUENCE [LARGE SCALE GENOMIC DNA]</scope>
    <source>
        <strain evidence="10 11">NS226</strain>
    </source>
</reference>
<dbReference type="STRING" id="401562.NS365_09780"/>
<dbReference type="OrthoDB" id="9780250at2"/>
<evidence type="ECO:0000256" key="5">
    <source>
        <dbReference type="ARBA" id="ARBA00012927"/>
    </source>
</evidence>
<dbReference type="Pfam" id="PF03786">
    <property type="entry name" value="UxuA"/>
    <property type="match status" value="1"/>
</dbReference>
<dbReference type="PANTHER" id="PTHR30387">
    <property type="entry name" value="MANNONATE DEHYDRATASE"/>
    <property type="match status" value="1"/>
</dbReference>
<dbReference type="Proteomes" id="UP000078272">
    <property type="component" value="Unassembled WGS sequence"/>
</dbReference>
<evidence type="ECO:0000256" key="9">
    <source>
        <dbReference type="HAMAP-Rule" id="MF_00106"/>
    </source>
</evidence>
<dbReference type="HAMAP" id="MF_00106">
    <property type="entry name" value="UxuA"/>
    <property type="match status" value="1"/>
</dbReference>
<dbReference type="GO" id="GO:0008198">
    <property type="term" value="F:ferrous iron binding"/>
    <property type="evidence" value="ECO:0007669"/>
    <property type="project" value="TreeGrafter"/>
</dbReference>
<dbReference type="UniPathway" id="UPA00246"/>
<evidence type="ECO:0000256" key="7">
    <source>
        <dbReference type="ARBA" id="ARBA00023211"/>
    </source>
</evidence>
<comment type="caution">
    <text evidence="10">The sequence shown here is derived from an EMBL/GenBank/DDBJ whole genome shotgun (WGS) entry which is preliminary data.</text>
</comment>
<protein>
    <recommendedName>
        <fullName evidence="5 9">Mannonate dehydratase</fullName>
        <ecNumber evidence="5 9">4.2.1.8</ecNumber>
    </recommendedName>
    <alternativeName>
        <fullName evidence="9">D-mannonate hydro-lyase</fullName>
    </alternativeName>
</protein>
<dbReference type="GO" id="GO:0008927">
    <property type="term" value="F:mannonate dehydratase activity"/>
    <property type="evidence" value="ECO:0007669"/>
    <property type="project" value="UniProtKB-UniRule"/>
</dbReference>
<dbReference type="InterPro" id="IPR036237">
    <property type="entry name" value="Xyl_isomerase-like_sf"/>
</dbReference>
<keyword evidence="8 9" id="KW-0456">Lyase</keyword>
<dbReference type="GO" id="GO:0030145">
    <property type="term" value="F:manganese ion binding"/>
    <property type="evidence" value="ECO:0007669"/>
    <property type="project" value="TreeGrafter"/>
</dbReference>
<evidence type="ECO:0000256" key="1">
    <source>
        <dbReference type="ARBA" id="ARBA00001794"/>
    </source>
</evidence>
<dbReference type="RefSeq" id="WP_058633370.1">
    <property type="nucleotide sequence ID" value="NZ_LDPZ01000002.1"/>
</dbReference>
<name>A0A175RFZ7_9HYPH</name>
<evidence type="ECO:0000256" key="8">
    <source>
        <dbReference type="ARBA" id="ARBA00023239"/>
    </source>
</evidence>
<dbReference type="GO" id="GO:0042840">
    <property type="term" value="P:D-glucuronate catabolic process"/>
    <property type="evidence" value="ECO:0007669"/>
    <property type="project" value="TreeGrafter"/>
</dbReference>
<keyword evidence="7 9" id="KW-0464">Manganese</keyword>
<evidence type="ECO:0000313" key="10">
    <source>
        <dbReference type="EMBL" id="KTQ98591.1"/>
    </source>
</evidence>
<dbReference type="NCBIfam" id="TIGR00695">
    <property type="entry name" value="uxuA"/>
    <property type="match status" value="1"/>
</dbReference>